<dbReference type="InterPro" id="IPR011604">
    <property type="entry name" value="PDDEXK-like_dom_sf"/>
</dbReference>
<name>A0A3G8JEG5_9ACTN</name>
<evidence type="ECO:0008006" key="3">
    <source>
        <dbReference type="Google" id="ProtNLM"/>
    </source>
</evidence>
<dbReference type="OrthoDB" id="5140755at2"/>
<sequence length="259" mass="28578">MTAAEALDQLAAAPDPLLDDLKQLIIDGSAGEERSQQRDLGPSEVGHPCLRKLALGLIHAPKVNVYDDPLPSVVGTGAHAQLEEFARRANARLGRTRWLPETRVTIRQGLAGTCDLVDLDSATVIDWKFPGQSKMSTYTNHGPSEQYRRQAHLYGRGMRNIGIPIERVGIAFMPRGGQMKHAHLWTEPYSDAVVDETLTRIDTAMALMWDLQVDDKPENWSLIPTKPVDCFVCPYNRRSPDSPLQCDGKTTTAKVAAAQ</sequence>
<dbReference type="EMBL" id="CP033972">
    <property type="protein sequence ID" value="AZG43477.1"/>
    <property type="molecule type" value="Genomic_DNA"/>
</dbReference>
<gene>
    <name evidence="1" type="ORF">D7316_00042</name>
</gene>
<dbReference type="RefSeq" id="WP_124706513.1">
    <property type="nucleotide sequence ID" value="NZ_CP033972.1"/>
</dbReference>
<dbReference type="AlphaFoldDB" id="A0A3G8JEG5"/>
<reference evidence="1 2" key="1">
    <citation type="submission" date="2018-11" db="EMBL/GenBank/DDBJ databases">
        <title>Gordonia insulae sp. nov., isolated from an island soil.</title>
        <authorList>
            <person name="Kim Y.S."/>
            <person name="Kim S.B."/>
        </authorList>
    </citation>
    <scope>NUCLEOTIDE SEQUENCE [LARGE SCALE GENOMIC DNA]</scope>
    <source>
        <strain evidence="1 2">MMS17-SY073</strain>
    </source>
</reference>
<organism evidence="1 2">
    <name type="scientific">Gordonia insulae</name>
    <dbReference type="NCBI Taxonomy" id="2420509"/>
    <lineage>
        <taxon>Bacteria</taxon>
        <taxon>Bacillati</taxon>
        <taxon>Actinomycetota</taxon>
        <taxon>Actinomycetes</taxon>
        <taxon>Mycobacteriales</taxon>
        <taxon>Gordoniaceae</taxon>
        <taxon>Gordonia</taxon>
    </lineage>
</organism>
<dbReference type="Proteomes" id="UP000271469">
    <property type="component" value="Chromosome"/>
</dbReference>
<evidence type="ECO:0000313" key="1">
    <source>
        <dbReference type="EMBL" id="AZG43477.1"/>
    </source>
</evidence>
<keyword evidence="2" id="KW-1185">Reference proteome</keyword>
<evidence type="ECO:0000313" key="2">
    <source>
        <dbReference type="Proteomes" id="UP000271469"/>
    </source>
</evidence>
<protein>
    <recommendedName>
        <fullName evidence="3">PD-(D/E)XK endonuclease-like domain-containing protein</fullName>
    </recommendedName>
</protein>
<dbReference type="KEGG" id="gom:D7316_00042"/>
<dbReference type="Gene3D" id="3.90.320.10">
    <property type="match status" value="1"/>
</dbReference>
<proteinExistence type="predicted"/>
<accession>A0A3G8JEG5</accession>